<gene>
    <name evidence="3" type="ORF">E6G99_01835</name>
</gene>
<dbReference type="PANTHER" id="PTHR38590:SF1">
    <property type="entry name" value="BLL0828 PROTEIN"/>
    <property type="match status" value="1"/>
</dbReference>
<dbReference type="Pfam" id="PF04480">
    <property type="entry name" value="DUF559"/>
    <property type="match status" value="1"/>
</dbReference>
<dbReference type="CDD" id="cd01038">
    <property type="entry name" value="Endonuclease_DUF559"/>
    <property type="match status" value="1"/>
</dbReference>
<dbReference type="GO" id="GO:0004519">
    <property type="term" value="F:endonuclease activity"/>
    <property type="evidence" value="ECO:0007669"/>
    <property type="project" value="UniProtKB-KW"/>
</dbReference>
<feature type="domain" description="DUF559" evidence="2">
    <location>
        <begin position="5"/>
        <end position="106"/>
    </location>
</feature>
<evidence type="ECO:0000259" key="2">
    <source>
        <dbReference type="Pfam" id="PF04480"/>
    </source>
</evidence>
<reference evidence="3 4" key="1">
    <citation type="journal article" date="2019" name="Nat. Microbiol.">
        <title>Mediterranean grassland soil C-N compound turnover is dependent on rainfall and depth, and is mediated by genomically divergent microorganisms.</title>
        <authorList>
            <person name="Diamond S."/>
            <person name="Andeer P.F."/>
            <person name="Li Z."/>
            <person name="Crits-Christoph A."/>
            <person name="Burstein D."/>
            <person name="Anantharaman K."/>
            <person name="Lane K.R."/>
            <person name="Thomas B.C."/>
            <person name="Pan C."/>
            <person name="Northen T.R."/>
            <person name="Banfield J.F."/>
        </authorList>
    </citation>
    <scope>NUCLEOTIDE SEQUENCE [LARGE SCALE GENOMIC DNA]</scope>
    <source>
        <strain evidence="3">NP_2</strain>
    </source>
</reference>
<evidence type="ECO:0000313" key="3">
    <source>
        <dbReference type="EMBL" id="TMJ09980.1"/>
    </source>
</evidence>
<dbReference type="PANTHER" id="PTHR38590">
    <property type="entry name" value="BLL0828 PROTEIN"/>
    <property type="match status" value="1"/>
</dbReference>
<dbReference type="SUPFAM" id="SSF52980">
    <property type="entry name" value="Restriction endonuclease-like"/>
    <property type="match status" value="1"/>
</dbReference>
<dbReference type="InterPro" id="IPR007569">
    <property type="entry name" value="DUF559"/>
</dbReference>
<evidence type="ECO:0000256" key="1">
    <source>
        <dbReference type="SAM" id="MobiDB-lite"/>
    </source>
</evidence>
<dbReference type="EMBL" id="VBAJ01000029">
    <property type="protein sequence ID" value="TMJ09980.1"/>
    <property type="molecule type" value="Genomic_DNA"/>
</dbReference>
<evidence type="ECO:0000313" key="4">
    <source>
        <dbReference type="Proteomes" id="UP000318661"/>
    </source>
</evidence>
<feature type="region of interest" description="Disordered" evidence="1">
    <location>
        <begin position="103"/>
        <end position="122"/>
    </location>
</feature>
<organism evidence="3 4">
    <name type="scientific">Candidatus Segetimicrobium genomatis</name>
    <dbReference type="NCBI Taxonomy" id="2569760"/>
    <lineage>
        <taxon>Bacteria</taxon>
        <taxon>Bacillati</taxon>
        <taxon>Candidatus Sysuimicrobiota</taxon>
        <taxon>Candidatus Sysuimicrobiia</taxon>
        <taxon>Candidatus Sysuimicrobiales</taxon>
        <taxon>Candidatus Segetimicrobiaceae</taxon>
        <taxon>Candidatus Segetimicrobium</taxon>
    </lineage>
</organism>
<protein>
    <submittedName>
        <fullName evidence="3">Endonuclease domain-containing protein</fullName>
    </submittedName>
</protein>
<dbReference type="Proteomes" id="UP000318661">
    <property type="component" value="Unassembled WGS sequence"/>
</dbReference>
<sequence length="122" mass="14524">MVPPAKHLRRVQTEAERKLWSRLRFRRLYDAKFRRQYPLGHFIVDFCCPERKLVVEIDGGVHRKTYLQDRARDQILMNRGYRVLRFWNSAVLKHTDRVMRRIASALRTPSPVPSPPTKGRGK</sequence>
<comment type="caution">
    <text evidence="3">The sequence shown here is derived from an EMBL/GenBank/DDBJ whole genome shotgun (WGS) entry which is preliminary data.</text>
</comment>
<dbReference type="InterPro" id="IPR047216">
    <property type="entry name" value="Endonuclease_DUF559_bact"/>
</dbReference>
<keyword evidence="3" id="KW-0540">Nuclease</keyword>
<keyword evidence="3" id="KW-0255">Endonuclease</keyword>
<name>A0A537LPR3_9BACT</name>
<dbReference type="AlphaFoldDB" id="A0A537LPR3"/>
<keyword evidence="3" id="KW-0378">Hydrolase</keyword>
<accession>A0A537LPR3</accession>
<dbReference type="InterPro" id="IPR011335">
    <property type="entry name" value="Restrct_endonuc-II-like"/>
</dbReference>
<proteinExistence type="predicted"/>
<dbReference type="Gene3D" id="3.40.960.10">
    <property type="entry name" value="VSR Endonuclease"/>
    <property type="match status" value="1"/>
</dbReference>